<dbReference type="EMBL" id="ACJW02000002">
    <property type="protein sequence ID" value="EEP69022.1"/>
    <property type="molecule type" value="Genomic_DNA"/>
</dbReference>
<reference evidence="1" key="1">
    <citation type="submission" date="2009-04" db="EMBL/GenBank/DDBJ databases">
        <authorList>
            <person name="Weinstock G."/>
            <person name="Sodergren E."/>
            <person name="Clifton S."/>
            <person name="Fulton L."/>
            <person name="Fulton B."/>
            <person name="Courtney L."/>
            <person name="Fronick C."/>
            <person name="Harrison M."/>
            <person name="Strong C."/>
            <person name="Farmer C."/>
            <person name="Delahaunty K."/>
            <person name="Markovic C."/>
            <person name="Hall O."/>
            <person name="Minx P."/>
            <person name="Tomlinson C."/>
            <person name="Mitreva M."/>
            <person name="Nelson J."/>
            <person name="Hou S."/>
            <person name="Wollam A."/>
            <person name="Pepin K.H."/>
            <person name="Johnson M."/>
            <person name="Bhonagiri V."/>
            <person name="Nash W.E."/>
            <person name="Warren W."/>
            <person name="Chinwalla A."/>
            <person name="Mardis E.R."/>
            <person name="Wilson R.K."/>
        </authorList>
    </citation>
    <scope>NUCLEOTIDE SEQUENCE [LARGE SCALE GENOMIC DNA]</scope>
    <source>
        <strain evidence="1">ATCC 51147</strain>
    </source>
</reference>
<dbReference type="Proteomes" id="UP000003009">
    <property type="component" value="Unassembled WGS sequence"/>
</dbReference>
<sequence length="78" mass="8727">MPTISIYHACQPCCDNQTSGSLKPLKKRFRLPFLLKSVYVQSSSQPTHRAAMPEFSCAGFPFSGCLKRKSLFASRKIT</sequence>
<evidence type="ECO:0000313" key="1">
    <source>
        <dbReference type="EMBL" id="EEP69022.1"/>
    </source>
</evidence>
<protein>
    <submittedName>
        <fullName evidence="1">Uncharacterized protein</fullName>
    </submittedName>
</protein>
<gene>
    <name evidence="1" type="ORF">GCWU000324_00933</name>
</gene>
<proteinExistence type="predicted"/>
<keyword evidence="2" id="KW-1185">Reference proteome</keyword>
<evidence type="ECO:0000313" key="2">
    <source>
        <dbReference type="Proteomes" id="UP000003009"/>
    </source>
</evidence>
<dbReference type="HOGENOM" id="CLU_2617294_0_0_4"/>
<name>C4GFL6_9NEIS</name>
<accession>C4GFL6</accession>
<organism evidence="1 2">
    <name type="scientific">Kingella oralis ATCC 51147</name>
    <dbReference type="NCBI Taxonomy" id="629741"/>
    <lineage>
        <taxon>Bacteria</taxon>
        <taxon>Pseudomonadati</taxon>
        <taxon>Pseudomonadota</taxon>
        <taxon>Betaproteobacteria</taxon>
        <taxon>Neisseriales</taxon>
        <taxon>Neisseriaceae</taxon>
        <taxon>Kingella</taxon>
    </lineage>
</organism>
<dbReference type="AlphaFoldDB" id="C4GFL6"/>
<comment type="caution">
    <text evidence="1">The sequence shown here is derived from an EMBL/GenBank/DDBJ whole genome shotgun (WGS) entry which is preliminary data.</text>
</comment>